<comment type="cofactor">
    <cofactor evidence="1">
        <name>Zn(2+)</name>
        <dbReference type="ChEBI" id="CHEBI:29105"/>
    </cofactor>
</comment>
<evidence type="ECO:0000256" key="6">
    <source>
        <dbReference type="ARBA" id="ARBA00022833"/>
    </source>
</evidence>
<evidence type="ECO:0000256" key="8">
    <source>
        <dbReference type="PROSITE-ProRule" id="PRU01379"/>
    </source>
</evidence>
<comment type="similarity">
    <text evidence="2 8">Belongs to the peptidase M14 family.</text>
</comment>
<feature type="active site" description="Proton donor/acceptor" evidence="8">
    <location>
        <position position="367"/>
    </location>
</feature>
<dbReference type="PANTHER" id="PTHR11705:SF143">
    <property type="entry name" value="SLL0236 PROTEIN"/>
    <property type="match status" value="1"/>
</dbReference>
<dbReference type="AlphaFoldDB" id="A0A1H0VCK7"/>
<dbReference type="GO" id="GO:0006508">
    <property type="term" value="P:proteolysis"/>
    <property type="evidence" value="ECO:0007669"/>
    <property type="project" value="UniProtKB-KW"/>
</dbReference>
<dbReference type="Gene3D" id="3.10.350.10">
    <property type="entry name" value="LysM domain"/>
    <property type="match status" value="1"/>
</dbReference>
<dbReference type="EMBL" id="FNJU01000006">
    <property type="protein sequence ID" value="SDP76074.1"/>
    <property type="molecule type" value="Genomic_DNA"/>
</dbReference>
<dbReference type="PROSITE" id="PS51782">
    <property type="entry name" value="LYSM"/>
    <property type="match status" value="2"/>
</dbReference>
<dbReference type="InterPro" id="IPR036779">
    <property type="entry name" value="LysM_dom_sf"/>
</dbReference>
<evidence type="ECO:0000259" key="10">
    <source>
        <dbReference type="PROSITE" id="PS51782"/>
    </source>
</evidence>
<evidence type="ECO:0000256" key="9">
    <source>
        <dbReference type="SAM" id="MobiDB-lite"/>
    </source>
</evidence>
<dbReference type="Pfam" id="PF00246">
    <property type="entry name" value="Peptidase_M14"/>
    <property type="match status" value="1"/>
</dbReference>
<dbReference type="RefSeq" id="WP_090855231.1">
    <property type="nucleotide sequence ID" value="NZ_FNJU01000006.1"/>
</dbReference>
<evidence type="ECO:0000313" key="13">
    <source>
        <dbReference type="Proteomes" id="UP000199159"/>
    </source>
</evidence>
<dbReference type="CDD" id="cd06229">
    <property type="entry name" value="M14_Endopeptidase_I"/>
    <property type="match status" value="1"/>
</dbReference>
<evidence type="ECO:0000256" key="5">
    <source>
        <dbReference type="ARBA" id="ARBA00022801"/>
    </source>
</evidence>
<dbReference type="GO" id="GO:0008270">
    <property type="term" value="F:zinc ion binding"/>
    <property type="evidence" value="ECO:0007669"/>
    <property type="project" value="InterPro"/>
</dbReference>
<feature type="domain" description="Peptidase M14" evidence="11">
    <location>
        <begin position="108"/>
        <end position="395"/>
    </location>
</feature>
<dbReference type="SUPFAM" id="SSF54106">
    <property type="entry name" value="LysM domain"/>
    <property type="match status" value="1"/>
</dbReference>
<feature type="domain" description="LysM" evidence="10">
    <location>
        <begin position="1"/>
        <end position="45"/>
    </location>
</feature>
<dbReference type="Pfam" id="PF01476">
    <property type="entry name" value="LysM"/>
    <property type="match status" value="2"/>
</dbReference>
<dbReference type="PROSITE" id="PS00132">
    <property type="entry name" value="CARBOXYPEPT_ZN_1"/>
    <property type="match status" value="1"/>
</dbReference>
<gene>
    <name evidence="12" type="ORF">SAMN05216565_106182</name>
</gene>
<feature type="region of interest" description="Disordered" evidence="9">
    <location>
        <begin position="263"/>
        <end position="283"/>
    </location>
</feature>
<evidence type="ECO:0000256" key="4">
    <source>
        <dbReference type="ARBA" id="ARBA00022723"/>
    </source>
</evidence>
<keyword evidence="3" id="KW-0645">Protease</keyword>
<dbReference type="SUPFAM" id="SSF53187">
    <property type="entry name" value="Zn-dependent exopeptidases"/>
    <property type="match status" value="1"/>
</dbReference>
<keyword evidence="7" id="KW-0482">Metalloprotease</keyword>
<evidence type="ECO:0000256" key="3">
    <source>
        <dbReference type="ARBA" id="ARBA00022670"/>
    </source>
</evidence>
<keyword evidence="6" id="KW-0862">Zinc</keyword>
<evidence type="ECO:0000256" key="1">
    <source>
        <dbReference type="ARBA" id="ARBA00001947"/>
    </source>
</evidence>
<dbReference type="InterPro" id="IPR057246">
    <property type="entry name" value="CARBOXYPEPT_ZN_1"/>
</dbReference>
<keyword evidence="4" id="KW-0479">Metal-binding</keyword>
<keyword evidence="5" id="KW-0378">Hydrolase</keyword>
<reference evidence="13" key="1">
    <citation type="submission" date="2016-10" db="EMBL/GenBank/DDBJ databases">
        <authorList>
            <person name="Varghese N."/>
            <person name="Submissions S."/>
        </authorList>
    </citation>
    <scope>NUCLEOTIDE SEQUENCE [LARGE SCALE GENOMIC DNA]</scope>
    <source>
        <strain evidence="13">IBRC-M10078</strain>
    </source>
</reference>
<dbReference type="InterPro" id="IPR034274">
    <property type="entry name" value="ENP1_M14_CPD"/>
</dbReference>
<keyword evidence="13" id="KW-1185">Reference proteome</keyword>
<dbReference type="OrthoDB" id="9802862at2"/>
<evidence type="ECO:0000259" key="11">
    <source>
        <dbReference type="PROSITE" id="PS52035"/>
    </source>
</evidence>
<evidence type="ECO:0000256" key="7">
    <source>
        <dbReference type="ARBA" id="ARBA00023049"/>
    </source>
</evidence>
<dbReference type="Gene3D" id="3.40.630.10">
    <property type="entry name" value="Zn peptidases"/>
    <property type="match status" value="1"/>
</dbReference>
<dbReference type="Proteomes" id="UP000199159">
    <property type="component" value="Unassembled WGS sequence"/>
</dbReference>
<dbReference type="InterPro" id="IPR000834">
    <property type="entry name" value="Peptidase_M14"/>
</dbReference>
<proteinExistence type="inferred from homology"/>
<feature type="domain" description="LysM" evidence="10">
    <location>
        <begin position="51"/>
        <end position="95"/>
    </location>
</feature>
<protein>
    <submittedName>
        <fullName evidence="12">G-D-glutamyl-meso-diaminopimelate peptidase</fullName>
    </submittedName>
</protein>
<dbReference type="SMART" id="SM00631">
    <property type="entry name" value="Zn_pept"/>
    <property type="match status" value="1"/>
</dbReference>
<dbReference type="PROSITE" id="PS52035">
    <property type="entry name" value="PEPTIDASE_M14"/>
    <property type="match status" value="1"/>
</dbReference>
<dbReference type="GO" id="GO:0005615">
    <property type="term" value="C:extracellular space"/>
    <property type="evidence" value="ECO:0007669"/>
    <property type="project" value="TreeGrafter"/>
</dbReference>
<sequence>MKVIVRLGDSLWYYSQIFGVPLQLMIDSNRKVNAQELEIGSKINIPGFIIKNYNIKQGDTLWKLARKRNLLPDALFILNQGIDPENLQVGQEIYLPSRVTMPIINAKQNYDYQTLISDLKQLQEIYPFLRETSIGNSVLGAKIPEIRIGRGKKKVHLNGSFHANEWITTAVIMKFMNEYLLSLTNMGSIRGFYMDPFYYECTLSIVPMLNPDGVDLVLNGPPNEEPYRSSVVEINKGSLDFKDWKANIRGIDLNNQFPANWEIEKERKEPKSPAPRDYPGDAPLTEPEAIAITQLTKKRDFNRVLAFHTQGKEIYWGYEGAEPREAEPIVREFARVSGYRAVRYIDSHAGYKDWFIQEYKRPGYTIELGEGVNPLPLSQFDEIYQQSLGIFLASMYM</sequence>
<dbReference type="CDD" id="cd00118">
    <property type="entry name" value="LysM"/>
    <property type="match status" value="1"/>
</dbReference>
<organism evidence="12 13">
    <name type="scientific">Litchfieldia salsa</name>
    <dbReference type="NCBI Taxonomy" id="930152"/>
    <lineage>
        <taxon>Bacteria</taxon>
        <taxon>Bacillati</taxon>
        <taxon>Bacillota</taxon>
        <taxon>Bacilli</taxon>
        <taxon>Bacillales</taxon>
        <taxon>Bacillaceae</taxon>
        <taxon>Litchfieldia</taxon>
    </lineage>
</organism>
<accession>A0A1H0VCK7</accession>
<evidence type="ECO:0000256" key="2">
    <source>
        <dbReference type="ARBA" id="ARBA00005988"/>
    </source>
</evidence>
<dbReference type="STRING" id="930152.SAMN05216565_106182"/>
<name>A0A1H0VCK7_9BACI</name>
<dbReference type="GO" id="GO:0004181">
    <property type="term" value="F:metallocarboxypeptidase activity"/>
    <property type="evidence" value="ECO:0007669"/>
    <property type="project" value="InterPro"/>
</dbReference>
<dbReference type="SMART" id="SM00257">
    <property type="entry name" value="LysM"/>
    <property type="match status" value="2"/>
</dbReference>
<dbReference type="InterPro" id="IPR018392">
    <property type="entry name" value="LysM"/>
</dbReference>
<evidence type="ECO:0000313" key="12">
    <source>
        <dbReference type="EMBL" id="SDP76074.1"/>
    </source>
</evidence>
<dbReference type="PANTHER" id="PTHR11705">
    <property type="entry name" value="PROTEASE FAMILY M14 CARBOXYPEPTIDASE A,B"/>
    <property type="match status" value="1"/>
</dbReference>